<gene>
    <name evidence="8" type="ORF">HXK23_03290</name>
</gene>
<keyword evidence="3" id="KW-0732">Signal</keyword>
<keyword evidence="1" id="KW-0134">Cell wall</keyword>
<protein>
    <recommendedName>
        <fullName evidence="7">Gram-positive cocci surface proteins LPxTG domain-containing protein</fullName>
    </recommendedName>
</protein>
<dbReference type="InterPro" id="IPR019931">
    <property type="entry name" value="LPXTG_anchor"/>
</dbReference>
<dbReference type="Gene3D" id="2.60.40.3050">
    <property type="match status" value="2"/>
</dbReference>
<sequence>PSTADFGANNLVLSNDKHLDTSTITPTVTDNGNNTYTIVYKGLRKYVDNTAADTVSYTITENVPNSYVSTRSSISRVEQYTTTQSLVNVYAVRPAIVTPSVTKIVEGDYPVVPTPGQPSPASLVDSFLHTSSESAASAAGTASATSADGIISDSLAESLINNFLANGSEDEGDAPNVFIFEMTRLDPSSPMPEGTTGNTARTRRLLGGDAVFHNITFTQPGTYVYTIKEVTGTQNIQYDQSVYTVTYNVVDDGTGQLEATRTMTKTDENGNVTTVDLGEYNDAPGAVFTNVYPDPLPARDYPVIQKVVTGDAPDTPTDYPSVLPDDNGGNPRTPTTQDVFKFTLTRNDPSYPMPNNATTDSVETSVAVSGDNNFGELVFSQPGTYVYTIKEVTGTNQRVTYDKSVYTLTYTVFKNDDGELDFTYHITKTAEDGTVTEVDQCECNSTPPLVFTNDYPEPEPQPTPEPEPTPSSDPHKPSKTKKKRVLPDTGDVAELVIASVGMVASGITALGFALRARKQK</sequence>
<evidence type="ECO:0000256" key="6">
    <source>
        <dbReference type="SAM" id="Phobius"/>
    </source>
</evidence>
<comment type="caution">
    <text evidence="8">The sequence shown here is derived from an EMBL/GenBank/DDBJ whole genome shotgun (WGS) entry which is preliminary data.</text>
</comment>
<keyword evidence="6" id="KW-1133">Transmembrane helix</keyword>
<feature type="transmembrane region" description="Helical" evidence="6">
    <location>
        <begin position="495"/>
        <end position="514"/>
    </location>
</feature>
<dbReference type="InterPro" id="IPR022464">
    <property type="entry name" value="Strep_pil_isopept_link"/>
</dbReference>
<feature type="region of interest" description="Disordered" evidence="5">
    <location>
        <begin position="309"/>
        <end position="333"/>
    </location>
</feature>
<dbReference type="NCBIfam" id="TIGR03786">
    <property type="entry name" value="strep_pil_rpt"/>
    <property type="match status" value="2"/>
</dbReference>
<reference evidence="8" key="1">
    <citation type="submission" date="2020-04" db="EMBL/GenBank/DDBJ databases">
        <title>Deep metagenomics examines the oral microbiome during advanced dental caries in children, revealing novel taxa and co-occurrences with host molecules.</title>
        <authorList>
            <person name="Baker J.L."/>
            <person name="Morton J.T."/>
            <person name="Dinis M."/>
            <person name="Alvarez R."/>
            <person name="Tran N.C."/>
            <person name="Knight R."/>
            <person name="Edlund A."/>
        </authorList>
    </citation>
    <scope>NUCLEOTIDE SEQUENCE</scope>
    <source>
        <strain evidence="8">JCVI_22A_bin.2</strain>
    </source>
</reference>
<feature type="compositionally biased region" description="Pro residues" evidence="5">
    <location>
        <begin position="458"/>
        <end position="471"/>
    </location>
</feature>
<keyword evidence="4" id="KW-0572">Peptidoglycan-anchor</keyword>
<feature type="non-terminal residue" evidence="8">
    <location>
        <position position="1"/>
    </location>
</feature>
<feature type="region of interest" description="Disordered" evidence="5">
    <location>
        <begin position="446"/>
        <end position="487"/>
    </location>
</feature>
<organism evidence="8 9">
    <name type="scientific">Lancefieldella parvula</name>
    <dbReference type="NCBI Taxonomy" id="1382"/>
    <lineage>
        <taxon>Bacteria</taxon>
        <taxon>Bacillati</taxon>
        <taxon>Actinomycetota</taxon>
        <taxon>Coriobacteriia</taxon>
        <taxon>Coriobacteriales</taxon>
        <taxon>Atopobiaceae</taxon>
        <taxon>Lancefieldella</taxon>
    </lineage>
</organism>
<dbReference type="PROSITE" id="PS50847">
    <property type="entry name" value="GRAM_POS_ANCHORING"/>
    <property type="match status" value="1"/>
</dbReference>
<keyword evidence="6" id="KW-0472">Membrane</keyword>
<dbReference type="InterPro" id="IPR038174">
    <property type="entry name" value="Strep_pil_link_sf"/>
</dbReference>
<evidence type="ECO:0000256" key="4">
    <source>
        <dbReference type="ARBA" id="ARBA00023088"/>
    </source>
</evidence>
<feature type="domain" description="Gram-positive cocci surface proteins LPxTG" evidence="7">
    <location>
        <begin position="486"/>
        <end position="520"/>
    </location>
</feature>
<evidence type="ECO:0000313" key="9">
    <source>
        <dbReference type="Proteomes" id="UP000772566"/>
    </source>
</evidence>
<dbReference type="EMBL" id="JABZGT010000160">
    <property type="protein sequence ID" value="MBF4809231.1"/>
    <property type="molecule type" value="Genomic_DNA"/>
</dbReference>
<proteinExistence type="predicted"/>
<dbReference type="AlphaFoldDB" id="A0A930VZ68"/>
<evidence type="ECO:0000256" key="3">
    <source>
        <dbReference type="ARBA" id="ARBA00022729"/>
    </source>
</evidence>
<keyword evidence="6" id="KW-0812">Transmembrane</keyword>
<evidence type="ECO:0000256" key="5">
    <source>
        <dbReference type="SAM" id="MobiDB-lite"/>
    </source>
</evidence>
<name>A0A930VZ68_9ACTN</name>
<evidence type="ECO:0000256" key="1">
    <source>
        <dbReference type="ARBA" id="ARBA00022512"/>
    </source>
</evidence>
<dbReference type="Pfam" id="PF12892">
    <property type="entry name" value="FctA"/>
    <property type="match status" value="2"/>
</dbReference>
<evidence type="ECO:0000313" key="8">
    <source>
        <dbReference type="EMBL" id="MBF4809231.1"/>
    </source>
</evidence>
<evidence type="ECO:0000256" key="2">
    <source>
        <dbReference type="ARBA" id="ARBA00022525"/>
    </source>
</evidence>
<keyword evidence="2" id="KW-0964">Secreted</keyword>
<dbReference type="Pfam" id="PF00746">
    <property type="entry name" value="Gram_pos_anchor"/>
    <property type="match status" value="1"/>
</dbReference>
<evidence type="ECO:0000259" key="7">
    <source>
        <dbReference type="PROSITE" id="PS50847"/>
    </source>
</evidence>
<accession>A0A930VZ68</accession>
<dbReference type="Proteomes" id="UP000772566">
    <property type="component" value="Unassembled WGS sequence"/>
</dbReference>